<name>A0ABP0BEX2_9PEZI</name>
<evidence type="ECO:0000256" key="1">
    <source>
        <dbReference type="SAM" id="SignalP"/>
    </source>
</evidence>
<dbReference type="Gene3D" id="1.50.10.20">
    <property type="match status" value="1"/>
</dbReference>
<gene>
    <name evidence="2" type="ORF">SBRCBS47491_003395</name>
</gene>
<organism evidence="2 3">
    <name type="scientific">Sporothrix bragantina</name>
    <dbReference type="NCBI Taxonomy" id="671064"/>
    <lineage>
        <taxon>Eukaryota</taxon>
        <taxon>Fungi</taxon>
        <taxon>Dikarya</taxon>
        <taxon>Ascomycota</taxon>
        <taxon>Pezizomycotina</taxon>
        <taxon>Sordariomycetes</taxon>
        <taxon>Sordariomycetidae</taxon>
        <taxon>Ophiostomatales</taxon>
        <taxon>Ophiostomataceae</taxon>
        <taxon>Sporothrix</taxon>
    </lineage>
</organism>
<dbReference type="Proteomes" id="UP001642406">
    <property type="component" value="Unassembled WGS sequence"/>
</dbReference>
<reference evidence="2 3" key="1">
    <citation type="submission" date="2024-01" db="EMBL/GenBank/DDBJ databases">
        <authorList>
            <person name="Allen C."/>
            <person name="Tagirdzhanova G."/>
        </authorList>
    </citation>
    <scope>NUCLEOTIDE SEQUENCE [LARGE SCALE GENOMIC DNA]</scope>
</reference>
<sequence length="946" mass="102658">MPRLSLVLAGLAQASAVLGSTYTITGRQLRLTWSNDTTSDGSWAASVATLDGGVWTTQSTSLGQYSVLTNFTTTAQSTTLVEAGTLGTLEQFGADTVVPSGSSGSNSVKCRAIQGVSSLTTTTSNIGDNGGVYTAVWYIDQSRSWDLLAVNTTWTQPKAGWASLASPRLVDLEDSDLDWGVIPGYWSANSIETSKELFYNYVQGVPSSNWVTLESSTTSLVSILGSKASGTTFATVAHPSLARDPYYNNFDVSHQEAWNVGMSLRGPTGTLSPTAYYPVLGQVNSQIAAGTNVTARFLYSVIPGNTTQWYEVSRFVSQEVYPLDNYDSRAVNTDSFSDRIHRIHDFVTSSASLWHLWTYEGLTLGAESGKLSDVASMWMMQRLTNDPLILNERLPYARNFKLAQQDTTGGVFNGAALGEYYLNGAIVTELIWKSLSTADYVSPIFTTFYILSDVGNILLFNQTDTVLLERFTLAAEKLLSWQKSAGNFDVGYLKSNPTSLKYPELTDLRATWYGLLTAYRVLNDTAYLEAAELGAQWFIENAVNTGRWLGVCDDTYLYPDFNTAHAAGALLQLYEATGNTIYLDAAVQTAKFYTLHIFNHPSVDDSTKTYAGNVLADWQLSQVGLNYEHAGYGGSVNYHGPITISSHAGLFVRIYEYTQDSHFLQLARIAARGRDAFVTPVSGIPSYYWIQGNTGGSSYPWHGWWHIGWLTDYLVSSAHMLSGGEISFTQGFMTSKVGSHVPYGFESGTIYGTAANLWQPRSLINITGTNTANVDWLTARSTDGTKLFVILMNQIASSVTATLTLDPRQLVAFDVATWGTLNVLAGSASAAGSNAYTVNLGANGLAVLEIPTTFATDALGPAFRTYSVTGSATAPKVAWSYWTTVESWVEWAVPGSGVWTSLPSSTNYTFSATLDLSSVTVDQIKIRIGTQSGTKTGISAATYWTV</sequence>
<evidence type="ECO:0000313" key="3">
    <source>
        <dbReference type="Proteomes" id="UP001642406"/>
    </source>
</evidence>
<dbReference type="EMBL" id="CAWUHC010000022">
    <property type="protein sequence ID" value="CAK7218108.1"/>
    <property type="molecule type" value="Genomic_DNA"/>
</dbReference>
<accession>A0ABP0BEX2</accession>
<dbReference type="SUPFAM" id="SSF48208">
    <property type="entry name" value="Six-hairpin glycosidases"/>
    <property type="match status" value="1"/>
</dbReference>
<feature type="chain" id="PRO_5046377760" evidence="1">
    <location>
        <begin position="20"/>
        <end position="946"/>
    </location>
</feature>
<feature type="signal peptide" evidence="1">
    <location>
        <begin position="1"/>
        <end position="19"/>
    </location>
</feature>
<proteinExistence type="predicted"/>
<evidence type="ECO:0000313" key="2">
    <source>
        <dbReference type="EMBL" id="CAK7218108.1"/>
    </source>
</evidence>
<keyword evidence="3" id="KW-1185">Reference proteome</keyword>
<comment type="caution">
    <text evidence="2">The sequence shown here is derived from an EMBL/GenBank/DDBJ whole genome shotgun (WGS) entry which is preliminary data.</text>
</comment>
<protein>
    <submittedName>
        <fullName evidence="2">Uncharacterized protein</fullName>
    </submittedName>
</protein>
<dbReference type="InterPro" id="IPR008928">
    <property type="entry name" value="6-hairpin_glycosidase_sf"/>
</dbReference>
<keyword evidence="1" id="KW-0732">Signal</keyword>